<feature type="compositionally biased region" description="Polar residues" evidence="1">
    <location>
        <begin position="532"/>
        <end position="541"/>
    </location>
</feature>
<dbReference type="InterPro" id="IPR040898">
    <property type="entry name" value="CxC6"/>
</dbReference>
<feature type="region of interest" description="Disordered" evidence="1">
    <location>
        <begin position="292"/>
        <end position="311"/>
    </location>
</feature>
<evidence type="ECO:0000259" key="3">
    <source>
        <dbReference type="Pfam" id="PF18721"/>
    </source>
</evidence>
<name>A0AAD4HBI9_9AGAM</name>
<evidence type="ECO:0000259" key="2">
    <source>
        <dbReference type="Pfam" id="PF18718"/>
    </source>
</evidence>
<feature type="domain" description="CxC6 like cysteine cluster associated with KDZ" evidence="3">
    <location>
        <begin position="223"/>
        <end position="293"/>
    </location>
</feature>
<proteinExistence type="predicted"/>
<dbReference type="EMBL" id="JABBWK010000672">
    <property type="protein sequence ID" value="KAG1881012.1"/>
    <property type="molecule type" value="Genomic_DNA"/>
</dbReference>
<dbReference type="InterPro" id="IPR041539">
    <property type="entry name" value="CxC5"/>
</dbReference>
<feature type="compositionally biased region" description="Polar residues" evidence="1">
    <location>
        <begin position="370"/>
        <end position="379"/>
    </location>
</feature>
<dbReference type="Pfam" id="PF18721">
    <property type="entry name" value="CxC6"/>
    <property type="match status" value="1"/>
</dbReference>
<evidence type="ECO:0000256" key="1">
    <source>
        <dbReference type="SAM" id="MobiDB-lite"/>
    </source>
</evidence>
<feature type="domain" description="CxC5 like cysteine cluster associated with KDZ" evidence="2">
    <location>
        <begin position="65"/>
        <end position="116"/>
    </location>
</feature>
<dbReference type="Proteomes" id="UP001195769">
    <property type="component" value="Unassembled WGS sequence"/>
</dbReference>
<dbReference type="GeneID" id="64663286"/>
<accession>A0AAD4HBI9</accession>
<evidence type="ECO:0000313" key="4">
    <source>
        <dbReference type="EMBL" id="KAG1881012.1"/>
    </source>
</evidence>
<gene>
    <name evidence="4" type="ORF">F5891DRAFT_1204281</name>
</gene>
<evidence type="ECO:0000313" key="5">
    <source>
        <dbReference type="Proteomes" id="UP001195769"/>
    </source>
</evidence>
<sequence>MGSKAKMRPGNTKNGRNLCALRWLKQTKRSGTTDEFNAYYGTLTSDQLGNDALLFSRMQVVPTPHACNTNYHHNYSVKNKTRTYYGGMPSHIQVAEHQFVELELALQRIDLIVSATNSRLYEIAQARSSTERDKSWQFLTLLTTREVWDAFVIVALLDHQQMQGGRLQVPHDGDQKDRYTAAMGARTEQIITHGQEELPHACYGCMRVFTSPDGLLPSTEVIVTDGVIVGRPCRAIPRCKNPLMTHRCRYCLEHQTLESICAVEGCSQVVTRDPQTGKLLKACDDPFHTKMEAANTESSRSGKSRTQRNKTAKFNDVMESSMHDLTNGVKSIPLQDADEWYEREVATGAVRLVQASMTTSTGVSDLAPNEPSNCDNSVRSGKDAPVKLKAVFRRHRANNEQLYWLAMRNLRNSDARVVFSRANTQRFRDQELKIYNAERTAIAARQNLTQAQWRSSEWENRAKEYESLTRWSKLMLNLMRGIPLQTFNWKNFKEAEGHFVKDREQKLHDQVANFEAQVARLESDLSKAKATPTPSIASSYTKIGHTELPSPPDSRSSTVFSGDRSSTPVAQMNGSHRPRSDPPHQSSPSVRDSMRAPRRFPHLAYAAVPATPKSRRLISSYRPQSVVSLTSQCSSRSVASRRQVHFQSYRMTTAVTRNSFNTICTCSTS</sequence>
<feature type="compositionally biased region" description="Basic residues" evidence="1">
    <location>
        <begin position="302"/>
        <end position="311"/>
    </location>
</feature>
<organism evidence="4 5">
    <name type="scientific">Suillus fuscotomentosus</name>
    <dbReference type="NCBI Taxonomy" id="1912939"/>
    <lineage>
        <taxon>Eukaryota</taxon>
        <taxon>Fungi</taxon>
        <taxon>Dikarya</taxon>
        <taxon>Basidiomycota</taxon>
        <taxon>Agaricomycotina</taxon>
        <taxon>Agaricomycetes</taxon>
        <taxon>Agaricomycetidae</taxon>
        <taxon>Boletales</taxon>
        <taxon>Suillineae</taxon>
        <taxon>Suillaceae</taxon>
        <taxon>Suillus</taxon>
    </lineage>
</organism>
<feature type="region of interest" description="Disordered" evidence="1">
    <location>
        <begin position="361"/>
        <end position="380"/>
    </location>
</feature>
<dbReference type="AlphaFoldDB" id="A0AAD4HBI9"/>
<keyword evidence="5" id="KW-1185">Reference proteome</keyword>
<dbReference type="RefSeq" id="XP_041216078.1">
    <property type="nucleotide sequence ID" value="XM_041368988.1"/>
</dbReference>
<feature type="compositionally biased region" description="Polar residues" evidence="1">
    <location>
        <begin position="553"/>
        <end position="574"/>
    </location>
</feature>
<protein>
    <submittedName>
        <fullName evidence="4">Uncharacterized protein</fullName>
    </submittedName>
</protein>
<comment type="caution">
    <text evidence="4">The sequence shown here is derived from an EMBL/GenBank/DDBJ whole genome shotgun (WGS) entry which is preliminary data.</text>
</comment>
<dbReference type="Pfam" id="PF18718">
    <property type="entry name" value="CxC5"/>
    <property type="match status" value="1"/>
</dbReference>
<reference evidence="4" key="1">
    <citation type="journal article" date="2020" name="New Phytol.">
        <title>Comparative genomics reveals dynamic genome evolution in host specialist ectomycorrhizal fungi.</title>
        <authorList>
            <person name="Lofgren L.A."/>
            <person name="Nguyen N.H."/>
            <person name="Vilgalys R."/>
            <person name="Ruytinx J."/>
            <person name="Liao H.L."/>
            <person name="Branco S."/>
            <person name="Kuo A."/>
            <person name="LaButti K."/>
            <person name="Lipzen A."/>
            <person name="Andreopoulos W."/>
            <person name="Pangilinan J."/>
            <person name="Riley R."/>
            <person name="Hundley H."/>
            <person name="Na H."/>
            <person name="Barry K."/>
            <person name="Grigoriev I.V."/>
            <person name="Stajich J.E."/>
            <person name="Kennedy P.G."/>
        </authorList>
    </citation>
    <scope>NUCLEOTIDE SEQUENCE</scope>
    <source>
        <strain evidence="4">FC203</strain>
    </source>
</reference>
<feature type="region of interest" description="Disordered" evidence="1">
    <location>
        <begin position="523"/>
        <end position="593"/>
    </location>
</feature>